<dbReference type="Gene3D" id="1.10.10.750">
    <property type="entry name" value="Ypt/Rab-GAP domain of gyp1p, domain 1"/>
    <property type="match status" value="1"/>
</dbReference>
<dbReference type="GO" id="GO:0006886">
    <property type="term" value="P:intracellular protein transport"/>
    <property type="evidence" value="ECO:0007669"/>
    <property type="project" value="TreeGrafter"/>
</dbReference>
<evidence type="ECO:0000259" key="1">
    <source>
        <dbReference type="PROSITE" id="PS50086"/>
    </source>
</evidence>
<dbReference type="GO" id="GO:0005096">
    <property type="term" value="F:GTPase activator activity"/>
    <property type="evidence" value="ECO:0007669"/>
    <property type="project" value="TreeGrafter"/>
</dbReference>
<dbReference type="InterPro" id="IPR035969">
    <property type="entry name" value="Rab-GAP_TBC_sf"/>
</dbReference>
<sequence>MSNRESTASRITASDESAVRATRSIHQDTLNQSTVDFLTVTKLCRRGLPPVYRPTFWKLIMGFYPLKSSKWASVEERAVSEYDRITSSICEIDEDGCITCENELTRIIDLDIPRTMPDLVFFTTESGDVKDAHRESGGHVDPEKECCSVQHYTRTQKALKRIIYMIASVNKGLGYVQGMNEFVGLLLYAFCEESNEHFTRHIEASTFFCFQTLLTFLGDDFCRLLDDDHTTGVISTVRHFDNVVRFFDPELFYHLEKLGVCAEQYALRWIMLLFIQEFNIVDSLRVWDFLLSFGDQLRNTTMFVAAAMIHSLRDILLQQDSLSDVIPMLHHFPEGNVNPFLKIAMRWILKYGIDFTSKIKRCTVEEIIDLRCEHGLEKRGLKKAVSKWVSTFWGEE</sequence>
<protein>
    <submittedName>
        <fullName evidence="2">GTPase activator-like protein</fullName>
    </submittedName>
</protein>
<evidence type="ECO:0000313" key="2">
    <source>
        <dbReference type="EMBL" id="EPY22962.1"/>
    </source>
</evidence>
<dbReference type="PANTHER" id="PTHR22957:SF27">
    <property type="entry name" value="TBC1 DOMAIN FAMILY MEMBER 13"/>
    <property type="match status" value="1"/>
</dbReference>
<dbReference type="Proteomes" id="UP000015354">
    <property type="component" value="Unassembled WGS sequence"/>
</dbReference>
<dbReference type="Pfam" id="PF00566">
    <property type="entry name" value="RabGAP-TBC"/>
    <property type="match status" value="1"/>
</dbReference>
<dbReference type="InterPro" id="IPR000195">
    <property type="entry name" value="Rab-GAP-TBC_dom"/>
</dbReference>
<dbReference type="SUPFAM" id="SSF47923">
    <property type="entry name" value="Ypt/Rab-GAP domain of gyp1p"/>
    <property type="match status" value="2"/>
</dbReference>
<dbReference type="OrthoDB" id="26371at2759"/>
<gene>
    <name evidence="2" type="ORF">STCU_07997</name>
</gene>
<organism evidence="2 3">
    <name type="scientific">Strigomonas culicis</name>
    <dbReference type="NCBI Taxonomy" id="28005"/>
    <lineage>
        <taxon>Eukaryota</taxon>
        <taxon>Discoba</taxon>
        <taxon>Euglenozoa</taxon>
        <taxon>Kinetoplastea</taxon>
        <taxon>Metakinetoplastina</taxon>
        <taxon>Trypanosomatida</taxon>
        <taxon>Trypanosomatidae</taxon>
        <taxon>Strigomonadinae</taxon>
        <taxon>Strigomonas</taxon>
    </lineage>
</organism>
<feature type="domain" description="Rab-GAP TBC" evidence="1">
    <location>
        <begin position="47"/>
        <end position="294"/>
    </location>
</feature>
<evidence type="ECO:0000313" key="3">
    <source>
        <dbReference type="Proteomes" id="UP000015354"/>
    </source>
</evidence>
<reference evidence="2 3" key="1">
    <citation type="journal article" date="2013" name="PLoS ONE">
        <title>Predicting the Proteins of Angomonas deanei, Strigomonas culicis and Their Respective Endosymbionts Reveals New Aspects of the Trypanosomatidae Family.</title>
        <authorList>
            <person name="Motta M.C."/>
            <person name="Martins A.C."/>
            <person name="de Souza S.S."/>
            <person name="Catta-Preta C.M."/>
            <person name="Silva R."/>
            <person name="Klein C.C."/>
            <person name="de Almeida L.G."/>
            <person name="de Lima Cunha O."/>
            <person name="Ciapina L.P."/>
            <person name="Brocchi M."/>
            <person name="Colabardini A.C."/>
            <person name="de Araujo Lima B."/>
            <person name="Machado C.R."/>
            <person name="de Almeida Soares C.M."/>
            <person name="Probst C.M."/>
            <person name="de Menezes C.B."/>
            <person name="Thompson C.E."/>
            <person name="Bartholomeu D.C."/>
            <person name="Gradia D.F."/>
            <person name="Pavoni D.P."/>
            <person name="Grisard E.C."/>
            <person name="Fantinatti-Garboggini F."/>
            <person name="Marchini F.K."/>
            <person name="Rodrigues-Luiz G.F."/>
            <person name="Wagner G."/>
            <person name="Goldman G.H."/>
            <person name="Fietto J.L."/>
            <person name="Elias M.C."/>
            <person name="Goldman M.H."/>
            <person name="Sagot M.F."/>
            <person name="Pereira M."/>
            <person name="Stoco P.H."/>
            <person name="de Mendonca-Neto R.P."/>
            <person name="Teixeira S.M."/>
            <person name="Maciel T.E."/>
            <person name="de Oliveira Mendes T.A."/>
            <person name="Urmenyi T.P."/>
            <person name="de Souza W."/>
            <person name="Schenkman S."/>
            <person name="de Vasconcelos A.T."/>
        </authorList>
    </citation>
    <scope>NUCLEOTIDE SEQUENCE [LARGE SCALE GENOMIC DNA]</scope>
</reference>
<accession>S9TWU0</accession>
<keyword evidence="3" id="KW-1185">Reference proteome</keyword>
<dbReference type="PROSITE" id="PS50086">
    <property type="entry name" value="TBC_RABGAP"/>
    <property type="match status" value="1"/>
</dbReference>
<dbReference type="SMART" id="SM00164">
    <property type="entry name" value="TBC"/>
    <property type="match status" value="1"/>
</dbReference>
<dbReference type="AlphaFoldDB" id="S9TWU0"/>
<proteinExistence type="predicted"/>
<dbReference type="Gene3D" id="1.10.472.80">
    <property type="entry name" value="Ypt/Rab-GAP domain of gyp1p, domain 3"/>
    <property type="match status" value="1"/>
</dbReference>
<name>S9TWU0_9TRYP</name>
<dbReference type="PANTHER" id="PTHR22957">
    <property type="entry name" value="TBC1 DOMAIN FAMILY MEMBER GTPASE-ACTIVATING PROTEIN"/>
    <property type="match status" value="1"/>
</dbReference>
<comment type="caution">
    <text evidence="2">The sequence shown here is derived from an EMBL/GenBank/DDBJ whole genome shotgun (WGS) entry which is preliminary data.</text>
</comment>
<dbReference type="EMBL" id="ATMH01007997">
    <property type="protein sequence ID" value="EPY22962.1"/>
    <property type="molecule type" value="Genomic_DNA"/>
</dbReference>
<dbReference type="Gene3D" id="1.10.8.270">
    <property type="entry name" value="putative rabgap domain of human tbc1 domain family member 14 like domains"/>
    <property type="match status" value="1"/>
</dbReference>